<keyword evidence="4 9" id="KW-1133">Transmembrane helix</keyword>
<dbReference type="Pfam" id="PF00520">
    <property type="entry name" value="Ion_trans"/>
    <property type="match status" value="2"/>
</dbReference>
<keyword evidence="7" id="KW-1071">Ligand-gated ion channel</keyword>
<dbReference type="PROSITE" id="PS50042">
    <property type="entry name" value="CNMP_BINDING_3"/>
    <property type="match status" value="3"/>
</dbReference>
<dbReference type="PRINTS" id="PR01463">
    <property type="entry name" value="EAGCHANLFMLY"/>
</dbReference>
<dbReference type="PROSITE" id="PS00889">
    <property type="entry name" value="CNMP_BINDING_2"/>
    <property type="match status" value="1"/>
</dbReference>
<dbReference type="CDD" id="cd00038">
    <property type="entry name" value="CAP_ED"/>
    <property type="match status" value="3"/>
</dbReference>
<dbReference type="Gene3D" id="2.60.120.10">
    <property type="entry name" value="Jelly Rolls"/>
    <property type="match status" value="3"/>
</dbReference>
<keyword evidence="2" id="KW-0813">Transport</keyword>
<evidence type="ECO:0000256" key="10">
    <source>
        <dbReference type="SAM" id="SignalP"/>
    </source>
</evidence>
<protein>
    <recommendedName>
        <fullName evidence="11">Cyclic nucleotide-binding domain-containing protein</fullName>
    </recommendedName>
</protein>
<dbReference type="InterPro" id="IPR014710">
    <property type="entry name" value="RmlC-like_jellyroll"/>
</dbReference>
<evidence type="ECO:0000313" key="12">
    <source>
        <dbReference type="EMBL" id="CAD9489108.1"/>
    </source>
</evidence>
<feature type="transmembrane region" description="Helical" evidence="9">
    <location>
        <begin position="373"/>
        <end position="395"/>
    </location>
</feature>
<dbReference type="InterPro" id="IPR050866">
    <property type="entry name" value="CNG_cation_channel"/>
</dbReference>
<feature type="transmembrane region" description="Helical" evidence="9">
    <location>
        <begin position="520"/>
        <end position="542"/>
    </location>
</feature>
<dbReference type="GO" id="GO:0005221">
    <property type="term" value="F:intracellularly cyclic nucleotide-activated monoatomic cation channel activity"/>
    <property type="evidence" value="ECO:0007669"/>
    <property type="project" value="InterPro"/>
</dbReference>
<dbReference type="GO" id="GO:0005249">
    <property type="term" value="F:voltage-gated potassium channel activity"/>
    <property type="evidence" value="ECO:0007669"/>
    <property type="project" value="InterPro"/>
</dbReference>
<keyword evidence="5" id="KW-0406">Ion transport</keyword>
<dbReference type="SUPFAM" id="SSF81324">
    <property type="entry name" value="Voltage-gated potassium channels"/>
    <property type="match status" value="3"/>
</dbReference>
<evidence type="ECO:0000256" key="8">
    <source>
        <dbReference type="ARBA" id="ARBA00023303"/>
    </source>
</evidence>
<dbReference type="Gene3D" id="1.10.287.70">
    <property type="match status" value="3"/>
</dbReference>
<feature type="transmembrane region" description="Helical" evidence="9">
    <location>
        <begin position="657"/>
        <end position="682"/>
    </location>
</feature>
<evidence type="ECO:0000256" key="4">
    <source>
        <dbReference type="ARBA" id="ARBA00022989"/>
    </source>
</evidence>
<dbReference type="SUPFAM" id="SSF51206">
    <property type="entry name" value="cAMP-binding domain-like"/>
    <property type="match status" value="3"/>
</dbReference>
<dbReference type="Pfam" id="PF07885">
    <property type="entry name" value="Ion_trans_2"/>
    <property type="match status" value="1"/>
</dbReference>
<dbReference type="InterPro" id="IPR000595">
    <property type="entry name" value="cNMP-bd_dom"/>
</dbReference>
<keyword evidence="3 9" id="KW-0812">Transmembrane</keyword>
<evidence type="ECO:0000256" key="9">
    <source>
        <dbReference type="SAM" id="Phobius"/>
    </source>
</evidence>
<feature type="domain" description="Cyclic nucleotide-binding" evidence="11">
    <location>
        <begin position="764"/>
        <end position="865"/>
    </location>
</feature>
<dbReference type="Gene3D" id="1.10.287.630">
    <property type="entry name" value="Helix hairpin bin"/>
    <property type="match status" value="3"/>
</dbReference>
<feature type="signal peptide" evidence="10">
    <location>
        <begin position="1"/>
        <end position="19"/>
    </location>
</feature>
<feature type="domain" description="Cyclic nucleotide-binding" evidence="11">
    <location>
        <begin position="199"/>
        <end position="316"/>
    </location>
</feature>
<feature type="transmembrane region" description="Helical" evidence="9">
    <location>
        <begin position="95"/>
        <end position="117"/>
    </location>
</feature>
<dbReference type="Pfam" id="PF00027">
    <property type="entry name" value="cNMP_binding"/>
    <property type="match status" value="2"/>
</dbReference>
<evidence type="ECO:0000259" key="11">
    <source>
        <dbReference type="PROSITE" id="PS50042"/>
    </source>
</evidence>
<feature type="transmembrane region" description="Helical" evidence="9">
    <location>
        <begin position="67"/>
        <end position="88"/>
    </location>
</feature>
<reference evidence="12" key="1">
    <citation type="submission" date="2021-01" db="EMBL/GenBank/DDBJ databases">
        <authorList>
            <person name="Corre E."/>
            <person name="Pelletier E."/>
            <person name="Niang G."/>
            <person name="Scheremetjew M."/>
            <person name="Finn R."/>
            <person name="Kale V."/>
            <person name="Holt S."/>
            <person name="Cochrane G."/>
            <person name="Meng A."/>
            <person name="Brown T."/>
            <person name="Cohen L."/>
        </authorList>
    </citation>
    <scope>NUCLEOTIDE SEQUENCE</scope>
    <source>
        <strain evidence="12">CCMP1381</strain>
    </source>
</reference>
<feature type="chain" id="PRO_5030906954" description="Cyclic nucleotide-binding domain-containing protein" evidence="10">
    <location>
        <begin position="20"/>
        <end position="1482"/>
    </location>
</feature>
<dbReference type="InterPro" id="IPR018488">
    <property type="entry name" value="cNMP-bd_CS"/>
</dbReference>
<feature type="domain" description="Cyclic nucleotide-binding" evidence="11">
    <location>
        <begin position="1277"/>
        <end position="1406"/>
    </location>
</feature>
<dbReference type="EMBL" id="HBGS01060442">
    <property type="protein sequence ID" value="CAD9489108.1"/>
    <property type="molecule type" value="Transcribed_RNA"/>
</dbReference>
<proteinExistence type="predicted"/>
<name>A0A7S2MKU8_9STRA</name>
<organism evidence="12">
    <name type="scientific">Octactis speculum</name>
    <dbReference type="NCBI Taxonomy" id="3111310"/>
    <lineage>
        <taxon>Eukaryota</taxon>
        <taxon>Sar</taxon>
        <taxon>Stramenopiles</taxon>
        <taxon>Ochrophyta</taxon>
        <taxon>Dictyochophyceae</taxon>
        <taxon>Dictyochales</taxon>
        <taxon>Dictyochaceae</taxon>
        <taxon>Octactis</taxon>
    </lineage>
</organism>
<comment type="subcellular location">
    <subcellularLocation>
        <location evidence="1">Membrane</location>
        <topology evidence="1">Multi-pass membrane protein</topology>
    </subcellularLocation>
</comment>
<dbReference type="PANTHER" id="PTHR45638:SF11">
    <property type="entry name" value="CYCLIC NUCLEOTIDE-GATED CATION CHANNEL SUBUNIT A"/>
    <property type="match status" value="1"/>
</dbReference>
<dbReference type="GO" id="GO:0016020">
    <property type="term" value="C:membrane"/>
    <property type="evidence" value="ECO:0007669"/>
    <property type="project" value="UniProtKB-SubCell"/>
</dbReference>
<evidence type="ECO:0000256" key="7">
    <source>
        <dbReference type="ARBA" id="ARBA00023286"/>
    </source>
</evidence>
<evidence type="ECO:0000256" key="3">
    <source>
        <dbReference type="ARBA" id="ARBA00022692"/>
    </source>
</evidence>
<keyword evidence="10" id="KW-0732">Signal</keyword>
<feature type="transmembrane region" description="Helical" evidence="9">
    <location>
        <begin position="629"/>
        <end position="650"/>
    </location>
</feature>
<feature type="transmembrane region" description="Helical" evidence="9">
    <location>
        <begin position="407"/>
        <end position="427"/>
    </location>
</feature>
<evidence type="ECO:0000256" key="6">
    <source>
        <dbReference type="ARBA" id="ARBA00023136"/>
    </source>
</evidence>
<dbReference type="InterPro" id="IPR018490">
    <property type="entry name" value="cNMP-bd_dom_sf"/>
</dbReference>
<accession>A0A7S2MKU8</accession>
<keyword evidence="8" id="KW-0407">Ion channel</keyword>
<dbReference type="PANTHER" id="PTHR45638">
    <property type="entry name" value="CYCLIC NUCLEOTIDE-GATED CATION CHANNEL SUBUNIT A"/>
    <property type="match status" value="1"/>
</dbReference>
<dbReference type="SMART" id="SM00100">
    <property type="entry name" value="cNMP"/>
    <property type="match status" value="3"/>
</dbReference>
<keyword evidence="6 9" id="KW-0472">Membrane</keyword>
<evidence type="ECO:0000256" key="1">
    <source>
        <dbReference type="ARBA" id="ARBA00004141"/>
    </source>
</evidence>
<dbReference type="InterPro" id="IPR005821">
    <property type="entry name" value="Ion_trans_dom"/>
</dbReference>
<dbReference type="InterPro" id="IPR003938">
    <property type="entry name" value="K_chnl_volt-dep_EAG/ELK/ERG"/>
</dbReference>
<dbReference type="InterPro" id="IPR013099">
    <property type="entry name" value="K_chnl_dom"/>
</dbReference>
<dbReference type="GO" id="GO:0044877">
    <property type="term" value="F:protein-containing complex binding"/>
    <property type="evidence" value="ECO:0007669"/>
    <property type="project" value="TreeGrafter"/>
</dbReference>
<evidence type="ECO:0000256" key="5">
    <source>
        <dbReference type="ARBA" id="ARBA00023065"/>
    </source>
</evidence>
<sequence>MFIVCHWVGCLFIFFGRFSEQNCEQSSAADESSESTLRCSWLKVDGLNDDLDYSDEDLNSSGVTAKIYLRAVYWALCAMSTVGYGDIVPVSDAEIAFASVVILFGGLAVPAMVGGLASCVTSFNQPAIQYRSELKVVWNLMKKRKCTDEQKQKVLRFYDYIWCRQGGVDETSILAELPNPLRKMLLDHVFHDSLTKIPFLQGVNDAVMKSIISVTHPRIFTPDDVIINAGVNGGCVYLIERGIVAVVSVHFDQTYTYLSGGDYVGESCLLYSVPCTTNVKCVTFCDCFQLNRTAFIKVMTLFPDEERVIIQKVRATLTQKITLNRNIDDNLMRSSKLKQLVQEGTKKTASNKLESAPGLFIRNMSDPVSSWRLAWMIVIVLATAYNLVAVPLKIAFTPPIVFFIPDYFLDLVFVSDMCFNFFVFGFMHEGCLETDAERIKAHYWSTAFWPDFFCSIPYEVPVLLLTELFSSWRNKYQSLTLALVRLPKILRSRNLCASVRFIEKEYGSRKSRYALNYIQMAELLGVVFLISHWAACGIYFLARVKDYSAFFDCSEHDATILDPASVFLNTSANTTGSSGKLPSPIALATHESGLDQAECAWGGTWIFQQILSGKLLRSIPRNAGTLGSYYLRALNWALPTLVVVVIGDVIPCNIWETLYVFIWIFVGMTVNAAIIGSIASLVSNLESDSASFHAKVDNLHAYMQQLDLPVPLKIRVSCFMENLWTNFRGCTEFDEKRVIEKLPLSLQRDICCNWKLEHIQNCPFFDFCNDEAMKQLSFLLKPQRFCFGDVIVHYADLGMEMYFIDDGQVEVLSADESTLYCHLEKGSYFGESAIFKHEDHRTATVRASKLSEILILTRVDFERELLTLVDNFSMAKMDATYEQIKASNIRRNSALVSNVEASKKPTSKLHQLVHAAALLMPQTSIWMDYCQVDSPFRCVWDVAGLFILVYYATVVPYRAAYVLGKEVTEILPWLTVDCLFDIYFVFDMTFRFSHFPYLEFGVMVKDKATIQKNYLQKRALGDAIASFPLEFICLVPRVGLERLLITRLIHVLRVFLRMSGYIDQMEHYISLAGGSLPSSKANLCRVFLSFVVVNHWCSCIWYGLHRDNIHHGKVSWAMTSRFPISRPSADENAEVCRDGSAGVCYTRSFYMVITTMSTVGYGDIYPTNNLETLWEICVILIACSMFSCIVGYWQAMFKQTDEVGDNGSKDRITTIQNYGSYRSFSESLCVAMSVHFIYLWESARCLDEAKVVSDLSEPLRMEIAMHSKQALIDTIPLLRNCNKITKRRLALHLRKQIVLKDGAIYSSGDIGWELYFISFGFVRVEQPKDLVSSTQNTLNSRDAWTAKELEIITENKGRRIGTTFGPGNHFGEACLVSKSGIRLESASAICNTELFTVTRKDLESVLSFLPVASSDEIINLIFTRNGGVTHSHSGKAKEVYRKRVTEAKFLETTLCSHEFRSLSIPNVRNNCSKPRPLFHTQR</sequence>
<gene>
    <name evidence="12" type="ORF">DSPE1174_LOCUS31513</name>
</gene>
<evidence type="ECO:0000256" key="2">
    <source>
        <dbReference type="ARBA" id="ARBA00022448"/>
    </source>
</evidence>